<evidence type="ECO:0000259" key="3">
    <source>
        <dbReference type="Pfam" id="PF16344"/>
    </source>
</evidence>
<feature type="domain" description="Protein FecR C-terminal" evidence="3">
    <location>
        <begin position="257"/>
        <end position="324"/>
    </location>
</feature>
<feature type="transmembrane region" description="Helical" evidence="1">
    <location>
        <begin position="87"/>
        <end position="106"/>
    </location>
</feature>
<feature type="domain" description="FecR protein" evidence="2">
    <location>
        <begin position="121"/>
        <end position="213"/>
    </location>
</feature>
<dbReference type="InterPro" id="IPR032508">
    <property type="entry name" value="FecR_C"/>
</dbReference>
<accession>A0ABS3T9Z0</accession>
<dbReference type="Pfam" id="PF16344">
    <property type="entry name" value="FecR_C"/>
    <property type="match status" value="1"/>
</dbReference>
<evidence type="ECO:0000313" key="4">
    <source>
        <dbReference type="EMBL" id="MBO3270462.1"/>
    </source>
</evidence>
<keyword evidence="1" id="KW-0812">Transmembrane</keyword>
<dbReference type="EMBL" id="JAGETX010000003">
    <property type="protein sequence ID" value="MBO3270462.1"/>
    <property type="molecule type" value="Genomic_DNA"/>
</dbReference>
<keyword evidence="1" id="KW-1133">Transmembrane helix</keyword>
<organism evidence="4 5">
    <name type="scientific">Hymenobacter defluvii</name>
    <dbReference type="NCBI Taxonomy" id="2054411"/>
    <lineage>
        <taxon>Bacteria</taxon>
        <taxon>Pseudomonadati</taxon>
        <taxon>Bacteroidota</taxon>
        <taxon>Cytophagia</taxon>
        <taxon>Cytophagales</taxon>
        <taxon>Hymenobacteraceae</taxon>
        <taxon>Hymenobacter</taxon>
    </lineage>
</organism>
<gene>
    <name evidence="4" type="ORF">J4D97_07370</name>
</gene>
<evidence type="ECO:0000259" key="2">
    <source>
        <dbReference type="Pfam" id="PF04773"/>
    </source>
</evidence>
<keyword evidence="1" id="KW-0472">Membrane</keyword>
<name>A0ABS3T9Z0_9BACT</name>
<evidence type="ECO:0000313" key="5">
    <source>
        <dbReference type="Proteomes" id="UP000670527"/>
    </source>
</evidence>
<dbReference type="PIRSF" id="PIRSF018266">
    <property type="entry name" value="FecR"/>
    <property type="match status" value="1"/>
</dbReference>
<dbReference type="Pfam" id="PF04773">
    <property type="entry name" value="FecR"/>
    <property type="match status" value="1"/>
</dbReference>
<dbReference type="PANTHER" id="PTHR30273">
    <property type="entry name" value="PERIPLASMIC SIGNAL SENSOR AND SIGMA FACTOR ACTIVATOR FECR-RELATED"/>
    <property type="match status" value="1"/>
</dbReference>
<dbReference type="Gene3D" id="3.55.50.30">
    <property type="match status" value="1"/>
</dbReference>
<dbReference type="InterPro" id="IPR006860">
    <property type="entry name" value="FecR"/>
</dbReference>
<dbReference type="RefSeq" id="WP_208307019.1">
    <property type="nucleotide sequence ID" value="NZ_JAGETX010000003.1"/>
</dbReference>
<sequence length="330" mass="36185">MDAHHYHAFLEKYAAGRHTEAEHLAFRQWLLHATPAQLEEVLDCYEALQRHHLPQHPAPAAVAALEARLNALAPTPAPAVARRPMRWLSVAAMVALLLVAGAAYWLQSARPTPAVAYRQQHTAAGQRARLVLADGSVVHLNGNSTLSYPTTFEGNTREVQLRGEAYFEVAKDPAHPFIIHSGRLRTRVVGTSFNVYAYPHARQQEVTVLTGKVVVQDSASTRAVTLRPAQKAVLAASALTVEPAPTPAQSIAWQQGRLVFDQTTLPEIVDKLGQRYGVRITLNSEQLLRCRLTVEFGQEPLTDALEILSALTGSTYTLQEQHVILQGTGC</sequence>
<comment type="caution">
    <text evidence="4">The sequence shown here is derived from an EMBL/GenBank/DDBJ whole genome shotgun (WGS) entry which is preliminary data.</text>
</comment>
<protein>
    <submittedName>
        <fullName evidence="4">FecR domain-containing protein</fullName>
    </submittedName>
</protein>
<keyword evidence="5" id="KW-1185">Reference proteome</keyword>
<dbReference type="InterPro" id="IPR012373">
    <property type="entry name" value="Ferrdict_sens_TM"/>
</dbReference>
<dbReference type="PANTHER" id="PTHR30273:SF2">
    <property type="entry name" value="PROTEIN FECR"/>
    <property type="match status" value="1"/>
</dbReference>
<evidence type="ECO:0000256" key="1">
    <source>
        <dbReference type="SAM" id="Phobius"/>
    </source>
</evidence>
<proteinExistence type="predicted"/>
<dbReference type="Gene3D" id="2.60.120.1440">
    <property type="match status" value="1"/>
</dbReference>
<reference evidence="4 5" key="1">
    <citation type="submission" date="2021-03" db="EMBL/GenBank/DDBJ databases">
        <authorList>
            <person name="Kim M.K."/>
        </authorList>
    </citation>
    <scope>NUCLEOTIDE SEQUENCE [LARGE SCALE GENOMIC DNA]</scope>
    <source>
        <strain evidence="4 5">BT507</strain>
    </source>
</reference>
<dbReference type="Proteomes" id="UP000670527">
    <property type="component" value="Unassembled WGS sequence"/>
</dbReference>